<evidence type="ECO:0000256" key="4">
    <source>
        <dbReference type="ARBA" id="ARBA00022737"/>
    </source>
</evidence>
<dbReference type="OrthoDB" id="6500128at2759"/>
<feature type="transmembrane region" description="Helical" evidence="11">
    <location>
        <begin position="826"/>
        <end position="842"/>
    </location>
</feature>
<keyword evidence="8 11" id="KW-0472">Membrane</keyword>
<dbReference type="InterPro" id="IPR027417">
    <property type="entry name" value="P-loop_NTPase"/>
</dbReference>
<evidence type="ECO:0000256" key="2">
    <source>
        <dbReference type="ARBA" id="ARBA00022448"/>
    </source>
</evidence>
<dbReference type="SUPFAM" id="SSF52540">
    <property type="entry name" value="P-loop containing nucleoside triphosphate hydrolases"/>
    <property type="match status" value="2"/>
</dbReference>
<dbReference type="InterPro" id="IPR003593">
    <property type="entry name" value="AAA+_ATPase"/>
</dbReference>
<dbReference type="PROSITE" id="PS00211">
    <property type="entry name" value="ABC_TRANSPORTER_1"/>
    <property type="match status" value="1"/>
</dbReference>
<dbReference type="KEGG" id="tet:TTHERM_01083010"/>
<dbReference type="InterPro" id="IPR003439">
    <property type="entry name" value="ABC_transporter-like_ATP-bd"/>
</dbReference>
<dbReference type="Pfam" id="PF00664">
    <property type="entry name" value="ABC_membrane"/>
    <property type="match status" value="1"/>
</dbReference>
<keyword evidence="2" id="KW-0813">Transport</keyword>
<dbReference type="GO" id="GO:0005774">
    <property type="term" value="C:vacuolar membrane"/>
    <property type="evidence" value="ECO:0007669"/>
    <property type="project" value="UniProtKB-SubCell"/>
</dbReference>
<dbReference type="STRING" id="312017.Q22BW7"/>
<dbReference type="Gene3D" id="1.20.1560.10">
    <property type="entry name" value="ABC transporter type 1, transmembrane domain"/>
    <property type="match status" value="2"/>
</dbReference>
<evidence type="ECO:0000256" key="7">
    <source>
        <dbReference type="ARBA" id="ARBA00022989"/>
    </source>
</evidence>
<feature type="compositionally biased region" description="Polar residues" evidence="10">
    <location>
        <begin position="639"/>
        <end position="650"/>
    </location>
</feature>
<dbReference type="InterPro" id="IPR050173">
    <property type="entry name" value="ABC_transporter_C-like"/>
</dbReference>
<feature type="transmembrane region" description="Helical" evidence="11">
    <location>
        <begin position="682"/>
        <end position="704"/>
    </location>
</feature>
<feature type="domain" description="ABC transporter" evidence="12">
    <location>
        <begin position="1018"/>
        <end position="1257"/>
    </location>
</feature>
<feature type="region of interest" description="Disordered" evidence="10">
    <location>
        <begin position="630"/>
        <end position="663"/>
    </location>
</feature>
<feature type="transmembrane region" description="Helical" evidence="11">
    <location>
        <begin position="193"/>
        <end position="211"/>
    </location>
</feature>
<keyword evidence="4" id="KW-0677">Repeat</keyword>
<evidence type="ECO:0000313" key="14">
    <source>
        <dbReference type="EMBL" id="EAR82791.2"/>
    </source>
</evidence>
<dbReference type="Pfam" id="PF00005">
    <property type="entry name" value="ABC_tran"/>
    <property type="match status" value="2"/>
</dbReference>
<comment type="subcellular location">
    <subcellularLocation>
        <location evidence="1">Vacuole membrane</location>
        <topology evidence="1">Multi-pass membrane protein</topology>
    </subcellularLocation>
</comment>
<evidence type="ECO:0000256" key="1">
    <source>
        <dbReference type="ARBA" id="ARBA00004128"/>
    </source>
</evidence>
<dbReference type="Proteomes" id="UP000009168">
    <property type="component" value="Unassembled WGS sequence"/>
</dbReference>
<keyword evidence="5" id="KW-0547">Nucleotide-binding</keyword>
<evidence type="ECO:0000256" key="10">
    <source>
        <dbReference type="SAM" id="MobiDB-lite"/>
    </source>
</evidence>
<dbReference type="GO" id="GO:0140359">
    <property type="term" value="F:ABC-type transporter activity"/>
    <property type="evidence" value="ECO:0007669"/>
    <property type="project" value="InterPro"/>
</dbReference>
<evidence type="ECO:0000256" key="3">
    <source>
        <dbReference type="ARBA" id="ARBA00022692"/>
    </source>
</evidence>
<evidence type="ECO:0000256" key="5">
    <source>
        <dbReference type="ARBA" id="ARBA00022741"/>
    </source>
</evidence>
<name>Q22BW7_TETTS</name>
<evidence type="ECO:0000256" key="11">
    <source>
        <dbReference type="SAM" id="Phobius"/>
    </source>
</evidence>
<protein>
    <submittedName>
        <fullName evidence="14">ABC transporter family protein</fullName>
    </submittedName>
</protein>
<dbReference type="GeneID" id="7840576"/>
<dbReference type="PANTHER" id="PTHR24223:SF443">
    <property type="entry name" value="MULTIDRUG-RESISTANCE LIKE PROTEIN 1, ISOFORM I"/>
    <property type="match status" value="1"/>
</dbReference>
<dbReference type="FunFam" id="3.40.50.300:FF:001172">
    <property type="entry name" value="Cystic fibrosis transmembrane conductance regulator"/>
    <property type="match status" value="1"/>
</dbReference>
<feature type="transmembrane region" description="Helical" evidence="11">
    <location>
        <begin position="724"/>
        <end position="746"/>
    </location>
</feature>
<feature type="domain" description="ABC transmembrane type-1" evidence="13">
    <location>
        <begin position="733"/>
        <end position="976"/>
    </location>
</feature>
<dbReference type="PROSITE" id="PS50929">
    <property type="entry name" value="ABC_TM1F"/>
    <property type="match status" value="2"/>
</dbReference>
<dbReference type="PANTHER" id="PTHR24223">
    <property type="entry name" value="ATP-BINDING CASSETTE SUB-FAMILY C"/>
    <property type="match status" value="1"/>
</dbReference>
<feature type="transmembrane region" description="Helical" evidence="11">
    <location>
        <begin position="217"/>
        <end position="244"/>
    </location>
</feature>
<proteinExistence type="predicted"/>
<evidence type="ECO:0000256" key="9">
    <source>
        <dbReference type="ARBA" id="ARBA00023180"/>
    </source>
</evidence>
<evidence type="ECO:0000259" key="13">
    <source>
        <dbReference type="PROSITE" id="PS50929"/>
    </source>
</evidence>
<dbReference type="FunCoup" id="Q22BW7">
    <property type="interactions" value="13"/>
</dbReference>
<keyword evidence="6" id="KW-0067">ATP-binding</keyword>
<dbReference type="RefSeq" id="XP_001030454.2">
    <property type="nucleotide sequence ID" value="XM_001030454.2"/>
</dbReference>
<dbReference type="GO" id="GO:0005524">
    <property type="term" value="F:ATP binding"/>
    <property type="evidence" value="ECO:0007669"/>
    <property type="project" value="UniProtKB-KW"/>
</dbReference>
<dbReference type="InterPro" id="IPR036640">
    <property type="entry name" value="ABC1_TM_sf"/>
</dbReference>
<evidence type="ECO:0000313" key="15">
    <source>
        <dbReference type="Proteomes" id="UP000009168"/>
    </source>
</evidence>
<dbReference type="HOGENOM" id="CLU_000604_27_1_1"/>
<dbReference type="InParanoid" id="Q22BW7"/>
<dbReference type="InterPro" id="IPR011527">
    <property type="entry name" value="ABC1_TM_dom"/>
</dbReference>
<evidence type="ECO:0000256" key="6">
    <source>
        <dbReference type="ARBA" id="ARBA00022840"/>
    </source>
</evidence>
<dbReference type="SMART" id="SM00382">
    <property type="entry name" value="AAA"/>
    <property type="match status" value="2"/>
</dbReference>
<dbReference type="Gene3D" id="3.40.50.300">
    <property type="entry name" value="P-loop containing nucleotide triphosphate hydrolases"/>
    <property type="match status" value="2"/>
</dbReference>
<dbReference type="SUPFAM" id="SSF90123">
    <property type="entry name" value="ABC transporter transmembrane region"/>
    <property type="match status" value="2"/>
</dbReference>
<feature type="transmembrane region" description="Helical" evidence="11">
    <location>
        <begin position="107"/>
        <end position="130"/>
    </location>
</feature>
<dbReference type="EMBL" id="GG662563">
    <property type="protein sequence ID" value="EAR82791.2"/>
    <property type="molecule type" value="Genomic_DNA"/>
</dbReference>
<evidence type="ECO:0000256" key="8">
    <source>
        <dbReference type="ARBA" id="ARBA00023136"/>
    </source>
</evidence>
<gene>
    <name evidence="14" type="ORF">TTHERM_01083010</name>
</gene>
<feature type="transmembrane region" description="Helical" evidence="11">
    <location>
        <begin position="39"/>
        <end position="60"/>
    </location>
</feature>
<evidence type="ECO:0000259" key="12">
    <source>
        <dbReference type="PROSITE" id="PS50893"/>
    </source>
</evidence>
<reference evidence="15" key="1">
    <citation type="journal article" date="2006" name="PLoS Biol.">
        <title>Macronuclear genome sequence of the ciliate Tetrahymena thermophila, a model eukaryote.</title>
        <authorList>
            <person name="Eisen J.A."/>
            <person name="Coyne R.S."/>
            <person name="Wu M."/>
            <person name="Wu D."/>
            <person name="Thiagarajan M."/>
            <person name="Wortman J.R."/>
            <person name="Badger J.H."/>
            <person name="Ren Q."/>
            <person name="Amedeo P."/>
            <person name="Jones K.M."/>
            <person name="Tallon L.J."/>
            <person name="Delcher A.L."/>
            <person name="Salzberg S.L."/>
            <person name="Silva J.C."/>
            <person name="Haas B.J."/>
            <person name="Majoros W.H."/>
            <person name="Farzad M."/>
            <person name="Carlton J.M."/>
            <person name="Smith R.K. Jr."/>
            <person name="Garg J."/>
            <person name="Pearlman R.E."/>
            <person name="Karrer K.M."/>
            <person name="Sun L."/>
            <person name="Manning G."/>
            <person name="Elde N.C."/>
            <person name="Turkewitz A.P."/>
            <person name="Asai D.J."/>
            <person name="Wilkes D.E."/>
            <person name="Wang Y."/>
            <person name="Cai H."/>
            <person name="Collins K."/>
            <person name="Stewart B.A."/>
            <person name="Lee S.R."/>
            <person name="Wilamowska K."/>
            <person name="Weinberg Z."/>
            <person name="Ruzzo W.L."/>
            <person name="Wloga D."/>
            <person name="Gaertig J."/>
            <person name="Frankel J."/>
            <person name="Tsao C.-C."/>
            <person name="Gorovsky M.A."/>
            <person name="Keeling P.J."/>
            <person name="Waller R.F."/>
            <person name="Patron N.J."/>
            <person name="Cherry J.M."/>
            <person name="Stover N.A."/>
            <person name="Krieger C.J."/>
            <person name="del Toro C."/>
            <person name="Ryder H.F."/>
            <person name="Williamson S.C."/>
            <person name="Barbeau R.A."/>
            <person name="Hamilton E.P."/>
            <person name="Orias E."/>
        </authorList>
    </citation>
    <scope>NUCLEOTIDE SEQUENCE [LARGE SCALE GENOMIC DNA]</scope>
    <source>
        <strain evidence="15">SB210</strain>
    </source>
</reference>
<dbReference type="InterPro" id="IPR017871">
    <property type="entry name" value="ABC_transporter-like_CS"/>
</dbReference>
<keyword evidence="15" id="KW-1185">Reference proteome</keyword>
<dbReference type="eggNOG" id="KOG0054">
    <property type="taxonomic scope" value="Eukaryota"/>
</dbReference>
<feature type="domain" description="ABC transmembrane type-1" evidence="13">
    <location>
        <begin position="183"/>
        <end position="354"/>
    </location>
</feature>
<dbReference type="AlphaFoldDB" id="Q22BW7"/>
<dbReference type="PROSITE" id="PS50893">
    <property type="entry name" value="ABC_TRANSPORTER_2"/>
    <property type="match status" value="2"/>
</dbReference>
<feature type="domain" description="ABC transporter" evidence="12">
    <location>
        <begin position="409"/>
        <end position="641"/>
    </location>
</feature>
<organism evidence="14 15">
    <name type="scientific">Tetrahymena thermophila (strain SB210)</name>
    <dbReference type="NCBI Taxonomy" id="312017"/>
    <lineage>
        <taxon>Eukaryota</taxon>
        <taxon>Sar</taxon>
        <taxon>Alveolata</taxon>
        <taxon>Ciliophora</taxon>
        <taxon>Intramacronucleata</taxon>
        <taxon>Oligohymenophorea</taxon>
        <taxon>Hymenostomatida</taxon>
        <taxon>Tetrahymenina</taxon>
        <taxon>Tetrahymenidae</taxon>
        <taxon>Tetrahymena</taxon>
    </lineage>
</organism>
<accession>Q22BW7</accession>
<sequence length="1260" mass="146237">MDQSSKKSFLGSIHSLKNIIKYIDEIQSNPLAQQSRRFLLFKFIPQLVFLIIVVVLYSILEYLGPITLDLLTKQYYKAQTQDFTQNDKLLQLIQYLLVQTIGPQAGIVNLIIVLSILLVGVNVCRDYVYVFKERMGKKLRIETNVFLQNIIYKKSMKLYTNLSSIQNVPEQKVLTFHNMLHVLERIDCAIDELLYILQVTVELFIGFYYLYQMVQEVAIYSLFSAVLVSLLAILSAGVIQVFVFKLRVYEDQRLKLIEDIINGFKQIKYLGWESFFEKKVQNIRNLEFKQVQGIEYGDTFINFFRRITQSVLLFVTLQNIKKLGSINIFTSLVLFDKFVSPLNGLPWAIGTLLGSIFQLKRLKDYMDQIEIEEESKVYLTIKENNSQNAIECKINKAFWPYQNYYFSYKVFKNYFKISEDKLPLALKNVDVSFKKGSLVMIIGKVGAGKTAFFDLILNELAIDKEEVSAKQNAIKINGSIAYACQNTWLQNETIRENILFGKEFNQENYEKCMQLSQLEKDINQIPEKDLYRVGFNGGKLSGGQKQRLALCRALYSNSDIYLFDDILSSVDENVAQNIFDKAIRAYLIEEQKKTVIISLNQYSYLPFADEIYEIRDKSLYNVTHNYSKSDEVKQKQDDNTSSQAEEQSLLEQEEKEKEKKKKEKEQIQIMNSKNWLFYFKKMGFDVLLIFLISTILHQGCQGLFEYWSHTFIQSLVNEIQKPLFIIGDFKQTLGLIFIVLSVLNIIRSFMYNYAELTSSNAIFKDLLKSTMFSKMKFLDSKQGIGFIVDRLFRDVEFLDCLPVNYFFIVFFNAAQIIFILLSEFKLMAFIVFISVILLKQIIDFEQRRQKEFTKILKQNIAKPVNDRTTFIIETFNGLKTIRAFAKQDFIKKNFLAIQKYKYARDRTLNQANILPYYLSKAVDYLGISIVCITAIYQITNDIKSFEPASICMALAYSYRMMGSIQSSLRATQQIEKTEKVIQRVREFCEEKNECDEIKEVKQEQSVQKVKDEGENNVIEFENVYLSYLDNTQYALNNVSFKIKKGQKVAFCGRTGSGKTSIINCIVRLYEITKGNIFLKNKNLTDLMIKDARKSFSIIPQNGFLFEGKLRENIDPLSIFSDEQIKDFINDLNLSIDRIQQAQKGSSYLDFQIEKAGKNLSNGEKQIVNFLQSIIQQKEIVILDEATSNMDPQTDKKIIDLLLNKIVKDKTLILISHRLENLKDFDVIYVMSNGSIVESGTYQELINNPNSHFSSVLKSNY</sequence>
<keyword evidence="3 11" id="KW-0812">Transmembrane</keyword>
<dbReference type="GO" id="GO:0016887">
    <property type="term" value="F:ATP hydrolysis activity"/>
    <property type="evidence" value="ECO:0007669"/>
    <property type="project" value="InterPro"/>
</dbReference>
<keyword evidence="9" id="KW-0325">Glycoprotein</keyword>
<keyword evidence="7 11" id="KW-1133">Transmembrane helix</keyword>